<feature type="compositionally biased region" description="Polar residues" evidence="5">
    <location>
        <begin position="197"/>
        <end position="215"/>
    </location>
</feature>
<evidence type="ECO:0000256" key="6">
    <source>
        <dbReference type="SAM" id="Phobius"/>
    </source>
</evidence>
<name>A0A8E2F5G8_9PEZI</name>
<dbReference type="PANTHER" id="PTHR23502">
    <property type="entry name" value="MAJOR FACILITATOR SUPERFAMILY"/>
    <property type="match status" value="1"/>
</dbReference>
<organism evidence="7 8">
    <name type="scientific">Glonium stellatum</name>
    <dbReference type="NCBI Taxonomy" id="574774"/>
    <lineage>
        <taxon>Eukaryota</taxon>
        <taxon>Fungi</taxon>
        <taxon>Dikarya</taxon>
        <taxon>Ascomycota</taxon>
        <taxon>Pezizomycotina</taxon>
        <taxon>Dothideomycetes</taxon>
        <taxon>Pleosporomycetidae</taxon>
        <taxon>Gloniales</taxon>
        <taxon>Gloniaceae</taxon>
        <taxon>Glonium</taxon>
    </lineage>
</organism>
<feature type="transmembrane region" description="Helical" evidence="6">
    <location>
        <begin position="267"/>
        <end position="294"/>
    </location>
</feature>
<reference evidence="7 8" key="1">
    <citation type="journal article" date="2016" name="Nat. Commun.">
        <title>Ectomycorrhizal ecology is imprinted in the genome of the dominant symbiotic fungus Cenococcum geophilum.</title>
        <authorList>
            <consortium name="DOE Joint Genome Institute"/>
            <person name="Peter M."/>
            <person name="Kohler A."/>
            <person name="Ohm R.A."/>
            <person name="Kuo A."/>
            <person name="Krutzmann J."/>
            <person name="Morin E."/>
            <person name="Arend M."/>
            <person name="Barry K.W."/>
            <person name="Binder M."/>
            <person name="Choi C."/>
            <person name="Clum A."/>
            <person name="Copeland A."/>
            <person name="Grisel N."/>
            <person name="Haridas S."/>
            <person name="Kipfer T."/>
            <person name="LaButti K."/>
            <person name="Lindquist E."/>
            <person name="Lipzen A."/>
            <person name="Maire R."/>
            <person name="Meier B."/>
            <person name="Mihaltcheva S."/>
            <person name="Molinier V."/>
            <person name="Murat C."/>
            <person name="Poggeler S."/>
            <person name="Quandt C.A."/>
            <person name="Sperisen C."/>
            <person name="Tritt A."/>
            <person name="Tisserant E."/>
            <person name="Crous P.W."/>
            <person name="Henrissat B."/>
            <person name="Nehls U."/>
            <person name="Egli S."/>
            <person name="Spatafora J.W."/>
            <person name="Grigoriev I.V."/>
            <person name="Martin F.M."/>
        </authorList>
    </citation>
    <scope>NUCLEOTIDE SEQUENCE [LARGE SCALE GENOMIC DNA]</scope>
    <source>
        <strain evidence="7 8">CBS 207.34</strain>
    </source>
</reference>
<dbReference type="OrthoDB" id="2585655at2759"/>
<feature type="non-terminal residue" evidence="7">
    <location>
        <position position="1"/>
    </location>
</feature>
<evidence type="ECO:0000313" key="7">
    <source>
        <dbReference type="EMBL" id="OCL10794.1"/>
    </source>
</evidence>
<dbReference type="GO" id="GO:0022857">
    <property type="term" value="F:transmembrane transporter activity"/>
    <property type="evidence" value="ECO:0007669"/>
    <property type="project" value="InterPro"/>
</dbReference>
<comment type="subcellular location">
    <subcellularLocation>
        <location evidence="1">Membrane</location>
        <topology evidence="1">Multi-pass membrane protein</topology>
    </subcellularLocation>
</comment>
<evidence type="ECO:0000313" key="8">
    <source>
        <dbReference type="Proteomes" id="UP000250140"/>
    </source>
</evidence>
<dbReference type="InterPro" id="IPR036259">
    <property type="entry name" value="MFS_trans_sf"/>
</dbReference>
<evidence type="ECO:0000256" key="1">
    <source>
        <dbReference type="ARBA" id="ARBA00004141"/>
    </source>
</evidence>
<feature type="region of interest" description="Disordered" evidence="5">
    <location>
        <begin position="196"/>
        <end position="228"/>
    </location>
</feature>
<accession>A0A8E2F5G8</accession>
<keyword evidence="8" id="KW-1185">Reference proteome</keyword>
<feature type="transmembrane region" description="Helical" evidence="6">
    <location>
        <begin position="12"/>
        <end position="39"/>
    </location>
</feature>
<dbReference type="EMBL" id="KV749166">
    <property type="protein sequence ID" value="OCL10794.1"/>
    <property type="molecule type" value="Genomic_DNA"/>
</dbReference>
<feature type="transmembrane region" description="Helical" evidence="6">
    <location>
        <begin position="443"/>
        <end position="462"/>
    </location>
</feature>
<evidence type="ECO:0000256" key="5">
    <source>
        <dbReference type="SAM" id="MobiDB-lite"/>
    </source>
</evidence>
<proteinExistence type="predicted"/>
<feature type="transmembrane region" description="Helical" evidence="6">
    <location>
        <begin position="347"/>
        <end position="364"/>
    </location>
</feature>
<keyword evidence="3 6" id="KW-1133">Transmembrane helix</keyword>
<feature type="transmembrane region" description="Helical" evidence="6">
    <location>
        <begin position="51"/>
        <end position="71"/>
    </location>
</feature>
<dbReference type="AlphaFoldDB" id="A0A8E2F5G8"/>
<protein>
    <submittedName>
        <fullName evidence="7">MFS general substrate transporter</fullName>
    </submittedName>
</protein>
<feature type="transmembrane region" description="Helical" evidence="6">
    <location>
        <begin position="137"/>
        <end position="157"/>
    </location>
</feature>
<keyword evidence="4 6" id="KW-0472">Membrane</keyword>
<evidence type="ECO:0000256" key="3">
    <source>
        <dbReference type="ARBA" id="ARBA00022989"/>
    </source>
</evidence>
<dbReference type="Gene3D" id="1.20.1250.20">
    <property type="entry name" value="MFS general substrate transporter like domains"/>
    <property type="match status" value="1"/>
</dbReference>
<dbReference type="Pfam" id="PF07690">
    <property type="entry name" value="MFS_1"/>
    <property type="match status" value="1"/>
</dbReference>
<sequence length="508" mass="56057">WPRWKKEAAFIVIFMNTIVFATCPGPLLASSTFALAGILNVSLKKIAELSGYQLLIVGAFGPIVSVLAQKYGKRPQFLFAATVGLIGTVVCIGGRSNYKTLLAGRIIQGLGATAFESLSQAAIGDTFYIHERGWRTATIVLTLACMASMVSIIGGVITEHLGWRDLFIISLPFNVAGWLATFFLLPEMQFRRETPAEGQQNNVVEGKQSSSQTEISQHEKNISEGPTSSRNVKRTYVQDLRIFSGIYTKENIFKLLAEIFIHLLNPAVLWILTISGILVSSFAGSAYILAQIWSVPPYNLNTAQNGYFFFGAFIGGIIGVSAGWMCDVSARTMSRANKGIFEAEFRIPINILAAVFLGIGWFVFMWDVDHPRPNGYYLGAFCHGCVCFGVTITSVSGGLYILDSFRQYSTEIFILQMMTKNFMFYAFSTFINDWAASSGPGEVFKVFGICSLVLLISCIPMCKCFTLLTECKMASGAFGKNTYSLSDVFGKVNRKFYHGLWSTYMPKL</sequence>
<feature type="transmembrane region" description="Helical" evidence="6">
    <location>
        <begin position="306"/>
        <end position="326"/>
    </location>
</feature>
<keyword evidence="2 6" id="KW-0812">Transmembrane</keyword>
<feature type="transmembrane region" description="Helical" evidence="6">
    <location>
        <begin position="376"/>
        <end position="400"/>
    </location>
</feature>
<gene>
    <name evidence="7" type="ORF">AOQ84DRAFT_288528</name>
</gene>
<feature type="transmembrane region" description="Helical" evidence="6">
    <location>
        <begin position="412"/>
        <end position="431"/>
    </location>
</feature>
<evidence type="ECO:0000256" key="2">
    <source>
        <dbReference type="ARBA" id="ARBA00022692"/>
    </source>
</evidence>
<dbReference type="InterPro" id="IPR011701">
    <property type="entry name" value="MFS"/>
</dbReference>
<dbReference type="GO" id="GO:0005886">
    <property type="term" value="C:plasma membrane"/>
    <property type="evidence" value="ECO:0007669"/>
    <property type="project" value="TreeGrafter"/>
</dbReference>
<feature type="transmembrane region" description="Helical" evidence="6">
    <location>
        <begin position="163"/>
        <end position="185"/>
    </location>
</feature>
<dbReference type="SUPFAM" id="SSF103473">
    <property type="entry name" value="MFS general substrate transporter"/>
    <property type="match status" value="1"/>
</dbReference>
<evidence type="ECO:0000256" key="4">
    <source>
        <dbReference type="ARBA" id="ARBA00023136"/>
    </source>
</evidence>
<dbReference type="Proteomes" id="UP000250140">
    <property type="component" value="Unassembled WGS sequence"/>
</dbReference>
<dbReference type="PANTHER" id="PTHR23502:SF29">
    <property type="entry name" value="TRANSPORTER, PUTATIVE (AFU_ORTHOLOGUE AFUA_6G06680)-RELATED"/>
    <property type="match status" value="1"/>
</dbReference>